<dbReference type="Pfam" id="PF13549">
    <property type="entry name" value="ATP-grasp_5"/>
    <property type="match status" value="1"/>
</dbReference>
<feature type="domain" description="ATP-grasp" evidence="6">
    <location>
        <begin position="496"/>
        <end position="532"/>
    </location>
</feature>
<evidence type="ECO:0000256" key="2">
    <source>
        <dbReference type="ARBA" id="ARBA00022741"/>
    </source>
</evidence>
<dbReference type="EMBL" id="FNLL01000005">
    <property type="protein sequence ID" value="SDU15531.1"/>
    <property type="molecule type" value="Genomic_DNA"/>
</dbReference>
<dbReference type="InterPro" id="IPR011761">
    <property type="entry name" value="ATP-grasp"/>
</dbReference>
<organism evidence="8 9">
    <name type="scientific">Desulfobacula phenolica</name>
    <dbReference type="NCBI Taxonomy" id="90732"/>
    <lineage>
        <taxon>Bacteria</taxon>
        <taxon>Pseudomonadati</taxon>
        <taxon>Thermodesulfobacteriota</taxon>
        <taxon>Desulfobacteria</taxon>
        <taxon>Desulfobacterales</taxon>
        <taxon>Desulfobacteraceae</taxon>
        <taxon>Desulfobacula</taxon>
    </lineage>
</organism>
<comment type="similarity">
    <text evidence="4">In the N-terminal section; belongs to the acetate CoA ligase alpha subunit family.</text>
</comment>
<dbReference type="InterPro" id="IPR013815">
    <property type="entry name" value="ATP_grasp_subdomain_1"/>
</dbReference>
<dbReference type="AlphaFoldDB" id="A0A1H2G7X4"/>
<gene>
    <name evidence="8" type="ORF">SAMN04487931_10544</name>
</gene>
<evidence type="ECO:0000256" key="1">
    <source>
        <dbReference type="ARBA" id="ARBA00022598"/>
    </source>
</evidence>
<name>A0A1H2G7X4_9BACT</name>
<dbReference type="InterPro" id="IPR016102">
    <property type="entry name" value="Succinyl-CoA_synth-like"/>
</dbReference>
<dbReference type="SMART" id="SM00881">
    <property type="entry name" value="CoA_binding"/>
    <property type="match status" value="1"/>
</dbReference>
<keyword evidence="8" id="KW-0808">Transferase</keyword>
<dbReference type="Gene3D" id="3.30.470.20">
    <property type="entry name" value="ATP-grasp fold, B domain"/>
    <property type="match status" value="1"/>
</dbReference>
<dbReference type="RefSeq" id="WP_092233136.1">
    <property type="nucleotide sequence ID" value="NZ_FNLL01000005.1"/>
</dbReference>
<dbReference type="GO" id="GO:0046872">
    <property type="term" value="F:metal ion binding"/>
    <property type="evidence" value="ECO:0007669"/>
    <property type="project" value="InterPro"/>
</dbReference>
<dbReference type="Gene3D" id="3.40.50.261">
    <property type="entry name" value="Succinyl-CoA synthetase domains"/>
    <property type="match status" value="2"/>
</dbReference>
<dbReference type="Gene3D" id="3.30.1490.20">
    <property type="entry name" value="ATP-grasp fold, A domain"/>
    <property type="match status" value="1"/>
</dbReference>
<dbReference type="InterPro" id="IPR032875">
    <property type="entry name" value="Succ_CoA_lig_flav_dom"/>
</dbReference>
<dbReference type="GO" id="GO:0005524">
    <property type="term" value="F:ATP binding"/>
    <property type="evidence" value="ECO:0007669"/>
    <property type="project" value="UniProtKB-UniRule"/>
</dbReference>
<evidence type="ECO:0000259" key="6">
    <source>
        <dbReference type="PROSITE" id="PS50975"/>
    </source>
</evidence>
<dbReference type="Gene3D" id="3.40.630.30">
    <property type="match status" value="1"/>
</dbReference>
<sequence length="894" mass="97511">MSTLNLHRLFNPKSVAVVGASEKKGSVGFSIMSNLLKNGFRGDIFPVNPNHTSVMGLPSFKNIEEIESDMDMAVIATPIQFVPPIVESCGKAGLAGAVIVSSGGKEIGKQGQAIEAKILEKAKKYNLRIVGPNCLGVVNTSKALNASFAHLSPLSGKIAFLSQSGAVCTSVLDLAHREKIGFSHFISLGSMLDVDFADMIDYLGSLSSVESIVMYMENITNIRNFMSAARAVSRIKPIIALKSGRSEAGARAAASHTGALAGEDAIYDAAFRRAGIIRVNEFEELLDCSEFLSKLGRPSVSGLTIITNAGGPGVMAADALASHGMEPVQLSSETIEKLDKILPENWSRANPIDILGDTAAEIYIEVAKICAKSEETDALLLLCSPAGTMDTFKLANELTNFLKTLSCPIFTAWIGGDNVQQARQVLNQAGIVTYDSAERAVRAFKNFYQYGRNIETLLEIPVRTDKKLIINRSKAENIIKKAISNKVESLTEIQAKNLLQSYGITVNTTQLAESEATAVRLSEQIGYPVVLKICSRQILHKSDCDGVILNLKTAGEVKKAFAQIIEKAKEFAPKAVIEGVTVQAMQNPADYELIIGAKTDPNFGPVIVFGMGGVMTEVFRDTAIGLPPLNRLLARQMIEETKISKVIKGFRNFRPVSISLLEELLIRTGRLVTDFPQINALDINPLMVENGEITAVDARVIVCEPSVASPGHLIISSYPWQYERKDYTVNGHEFFIRPLRPSDVDLLIEHFYSLSPKSIYMRFFSPVKQLSKTMLIKLTQIDYDREIALVALMGEGKDKKMVGVCRIILESDKTRGEFATAISDGWHGKGIGSSLLKQCLKAAQSRGVKHVVGFVLAENTQMLMLGRKLGFSLKRASNSGEYEITIDFENMHFD</sequence>
<dbReference type="Pfam" id="PF13380">
    <property type="entry name" value="CoA_binding_2"/>
    <property type="match status" value="1"/>
</dbReference>
<reference evidence="9" key="1">
    <citation type="submission" date="2016-10" db="EMBL/GenBank/DDBJ databases">
        <authorList>
            <person name="Varghese N."/>
            <person name="Submissions S."/>
        </authorList>
    </citation>
    <scope>NUCLEOTIDE SEQUENCE [LARGE SCALE GENOMIC DNA]</scope>
    <source>
        <strain evidence="9">DSM 3384</strain>
    </source>
</reference>
<keyword evidence="9" id="KW-1185">Reference proteome</keyword>
<keyword evidence="2 5" id="KW-0547">Nucleotide-binding</keyword>
<dbReference type="SUPFAM" id="SSF56059">
    <property type="entry name" value="Glutathione synthetase ATP-binding domain-like"/>
    <property type="match status" value="1"/>
</dbReference>
<feature type="domain" description="N-acetyltransferase" evidence="7">
    <location>
        <begin position="734"/>
        <end position="889"/>
    </location>
</feature>
<dbReference type="PANTHER" id="PTHR43334:SF1">
    <property type="entry name" value="3-HYDROXYPROPIONATE--COA LIGASE [ADP-FORMING]"/>
    <property type="match status" value="1"/>
</dbReference>
<dbReference type="InterPro" id="IPR051538">
    <property type="entry name" value="Acyl-CoA_Synth/Transferase"/>
</dbReference>
<dbReference type="SUPFAM" id="SSF52210">
    <property type="entry name" value="Succinyl-CoA synthetase domains"/>
    <property type="match status" value="2"/>
</dbReference>
<keyword evidence="3 5" id="KW-0067">ATP-binding</keyword>
<dbReference type="InterPro" id="IPR016181">
    <property type="entry name" value="Acyl_CoA_acyltransferase"/>
</dbReference>
<dbReference type="Gene3D" id="3.40.50.720">
    <property type="entry name" value="NAD(P)-binding Rossmann-like Domain"/>
    <property type="match status" value="1"/>
</dbReference>
<dbReference type="GO" id="GO:0016747">
    <property type="term" value="F:acyltransferase activity, transferring groups other than amino-acyl groups"/>
    <property type="evidence" value="ECO:0007669"/>
    <property type="project" value="InterPro"/>
</dbReference>
<protein>
    <submittedName>
        <fullName evidence="8">Acetyltransferase</fullName>
    </submittedName>
</protein>
<dbReference type="Pfam" id="PF13302">
    <property type="entry name" value="Acetyltransf_3"/>
    <property type="match status" value="1"/>
</dbReference>
<dbReference type="InterPro" id="IPR003781">
    <property type="entry name" value="CoA-bd"/>
</dbReference>
<evidence type="ECO:0000256" key="4">
    <source>
        <dbReference type="ARBA" id="ARBA00060888"/>
    </source>
</evidence>
<dbReference type="PROSITE" id="PS50975">
    <property type="entry name" value="ATP_GRASP"/>
    <property type="match status" value="1"/>
</dbReference>
<dbReference type="FunFam" id="3.30.1490.20:FF:000020">
    <property type="entry name" value="Protein lysine acetyltransferase"/>
    <property type="match status" value="1"/>
</dbReference>
<dbReference type="PROSITE" id="PS51186">
    <property type="entry name" value="GNAT"/>
    <property type="match status" value="1"/>
</dbReference>
<evidence type="ECO:0000256" key="5">
    <source>
        <dbReference type="PROSITE-ProRule" id="PRU00409"/>
    </source>
</evidence>
<keyword evidence="1" id="KW-0436">Ligase</keyword>
<accession>A0A1H2G7X4</accession>
<evidence type="ECO:0000313" key="9">
    <source>
        <dbReference type="Proteomes" id="UP000199608"/>
    </source>
</evidence>
<dbReference type="Proteomes" id="UP000199608">
    <property type="component" value="Unassembled WGS sequence"/>
</dbReference>
<dbReference type="PANTHER" id="PTHR43334">
    <property type="entry name" value="ACETATE--COA LIGASE [ADP-FORMING]"/>
    <property type="match status" value="1"/>
</dbReference>
<dbReference type="SUPFAM" id="SSF51735">
    <property type="entry name" value="NAD(P)-binding Rossmann-fold domains"/>
    <property type="match status" value="1"/>
</dbReference>
<dbReference type="GO" id="GO:0043758">
    <property type="term" value="F:acetate-CoA ligase (ADP-forming) activity"/>
    <property type="evidence" value="ECO:0007669"/>
    <property type="project" value="InterPro"/>
</dbReference>
<evidence type="ECO:0000256" key="3">
    <source>
        <dbReference type="ARBA" id="ARBA00022840"/>
    </source>
</evidence>
<dbReference type="CDD" id="cd04301">
    <property type="entry name" value="NAT_SF"/>
    <property type="match status" value="1"/>
</dbReference>
<dbReference type="Pfam" id="PF13607">
    <property type="entry name" value="Succ_CoA_lig"/>
    <property type="match status" value="1"/>
</dbReference>
<dbReference type="InterPro" id="IPR000182">
    <property type="entry name" value="GNAT_dom"/>
</dbReference>
<evidence type="ECO:0000313" key="8">
    <source>
        <dbReference type="EMBL" id="SDU15531.1"/>
    </source>
</evidence>
<dbReference type="Pfam" id="PF19045">
    <property type="entry name" value="Ligase_CoA_2"/>
    <property type="match status" value="1"/>
</dbReference>
<dbReference type="InterPro" id="IPR036291">
    <property type="entry name" value="NAD(P)-bd_dom_sf"/>
</dbReference>
<evidence type="ECO:0000259" key="7">
    <source>
        <dbReference type="PROSITE" id="PS51186"/>
    </source>
</evidence>
<proteinExistence type="inferred from homology"/>
<dbReference type="SUPFAM" id="SSF55729">
    <property type="entry name" value="Acyl-CoA N-acyltransferases (Nat)"/>
    <property type="match status" value="1"/>
</dbReference>
<dbReference type="InterPro" id="IPR043938">
    <property type="entry name" value="Ligase_CoA_dom"/>
</dbReference>